<reference evidence="3" key="1">
    <citation type="submission" date="2012-12" db="EMBL/GenBank/DDBJ databases">
        <authorList>
            <person name="Hellsten U."/>
            <person name="Grimwood J."/>
            <person name="Chapman J.A."/>
            <person name="Shapiro H."/>
            <person name="Aerts A."/>
            <person name="Otillar R.P."/>
            <person name="Terry A.Y."/>
            <person name="Boore J.L."/>
            <person name="Simakov O."/>
            <person name="Marletaz F."/>
            <person name="Cho S.-J."/>
            <person name="Edsinger-Gonzales E."/>
            <person name="Havlak P."/>
            <person name="Kuo D.-H."/>
            <person name="Larsson T."/>
            <person name="Lv J."/>
            <person name="Arendt D."/>
            <person name="Savage R."/>
            <person name="Osoegawa K."/>
            <person name="de Jong P."/>
            <person name="Lindberg D.R."/>
            <person name="Seaver E.C."/>
            <person name="Weisblat D.A."/>
            <person name="Putnam N.H."/>
            <person name="Grigoriev I.V."/>
            <person name="Rokhsar D.S."/>
        </authorList>
    </citation>
    <scope>NUCLEOTIDE SEQUENCE</scope>
    <source>
        <strain evidence="3">I ESC-2004</strain>
    </source>
</reference>
<dbReference type="Proteomes" id="UP000014760">
    <property type="component" value="Unassembled WGS sequence"/>
</dbReference>
<proteinExistence type="predicted"/>
<evidence type="ECO:0000313" key="2">
    <source>
        <dbReference type="EnsemblMetazoa" id="CapteP190820"/>
    </source>
</evidence>
<dbReference type="HOGENOM" id="CLU_2186416_0_0_1"/>
<organism evidence="1">
    <name type="scientific">Capitella teleta</name>
    <name type="common">Polychaete worm</name>
    <dbReference type="NCBI Taxonomy" id="283909"/>
    <lineage>
        <taxon>Eukaryota</taxon>
        <taxon>Metazoa</taxon>
        <taxon>Spiralia</taxon>
        <taxon>Lophotrochozoa</taxon>
        <taxon>Annelida</taxon>
        <taxon>Polychaeta</taxon>
        <taxon>Sedentaria</taxon>
        <taxon>Scolecida</taxon>
        <taxon>Capitellidae</taxon>
        <taxon>Capitella</taxon>
    </lineage>
</organism>
<dbReference type="AlphaFoldDB" id="R7VGZ7"/>
<protein>
    <submittedName>
        <fullName evidence="1 2">Uncharacterized protein</fullName>
    </submittedName>
</protein>
<name>R7VGZ7_CAPTE</name>
<dbReference type="EMBL" id="AMQN01016621">
    <property type="status" value="NOT_ANNOTATED_CDS"/>
    <property type="molecule type" value="Genomic_DNA"/>
</dbReference>
<keyword evidence="3" id="KW-1185">Reference proteome</keyword>
<reference evidence="1 3" key="2">
    <citation type="journal article" date="2013" name="Nature">
        <title>Insights into bilaterian evolution from three spiralian genomes.</title>
        <authorList>
            <person name="Simakov O."/>
            <person name="Marletaz F."/>
            <person name="Cho S.J."/>
            <person name="Edsinger-Gonzales E."/>
            <person name="Havlak P."/>
            <person name="Hellsten U."/>
            <person name="Kuo D.H."/>
            <person name="Larsson T."/>
            <person name="Lv J."/>
            <person name="Arendt D."/>
            <person name="Savage R."/>
            <person name="Osoegawa K."/>
            <person name="de Jong P."/>
            <person name="Grimwood J."/>
            <person name="Chapman J.A."/>
            <person name="Shapiro H."/>
            <person name="Aerts A."/>
            <person name="Otillar R.P."/>
            <person name="Terry A.Y."/>
            <person name="Boore J.L."/>
            <person name="Grigoriev I.V."/>
            <person name="Lindberg D.R."/>
            <person name="Seaver E.C."/>
            <person name="Weisblat D.A."/>
            <person name="Putnam N.H."/>
            <person name="Rokhsar D.S."/>
        </authorList>
    </citation>
    <scope>NUCLEOTIDE SEQUENCE</scope>
    <source>
        <strain evidence="1 3">I ESC-2004</strain>
    </source>
</reference>
<dbReference type="EMBL" id="KB292244">
    <property type="protein sequence ID" value="ELU17884.1"/>
    <property type="molecule type" value="Genomic_DNA"/>
</dbReference>
<dbReference type="EnsemblMetazoa" id="CapteT190820">
    <property type="protein sequence ID" value="CapteP190820"/>
    <property type="gene ID" value="CapteG190820"/>
</dbReference>
<accession>R7VGZ7</accession>
<evidence type="ECO:0000313" key="1">
    <source>
        <dbReference type="EMBL" id="ELU17884.1"/>
    </source>
</evidence>
<evidence type="ECO:0000313" key="3">
    <source>
        <dbReference type="Proteomes" id="UP000014760"/>
    </source>
</evidence>
<sequence length="109" mass="12701">MAWRWPLEIRSQPPINLVSLDIQARLWWIEHKQDCLQQPAGADDRVGTIRVQLSGIQQQHASHHAQKSIHPQPVLMKWDIAVGEAAFYEVHRLTRFHKRGPFDMTHVIV</sequence>
<reference evidence="2" key="3">
    <citation type="submission" date="2015-06" db="UniProtKB">
        <authorList>
            <consortium name="EnsemblMetazoa"/>
        </authorList>
    </citation>
    <scope>IDENTIFICATION</scope>
</reference>
<gene>
    <name evidence="1" type="ORF">CAPTEDRAFT_190820</name>
</gene>